<feature type="compositionally biased region" description="Polar residues" evidence="8">
    <location>
        <begin position="11"/>
        <end position="21"/>
    </location>
</feature>
<name>J9DS40_WUCBA</name>
<dbReference type="PANTHER" id="PTHR11101:SF80">
    <property type="entry name" value="PHOSPHATE TRANSPORTER"/>
    <property type="match status" value="1"/>
</dbReference>
<evidence type="ECO:0000256" key="4">
    <source>
        <dbReference type="ARBA" id="ARBA00022592"/>
    </source>
</evidence>
<dbReference type="InterPro" id="IPR001204">
    <property type="entry name" value="Phos_transporter"/>
</dbReference>
<comment type="subcellular location">
    <subcellularLocation>
        <location evidence="1">Membrane</location>
        <topology evidence="1">Multi-pass membrane protein</topology>
    </subcellularLocation>
</comment>
<evidence type="ECO:0000256" key="6">
    <source>
        <dbReference type="ARBA" id="ARBA00022989"/>
    </source>
</evidence>
<feature type="region of interest" description="Disordered" evidence="8">
    <location>
        <begin position="1"/>
        <end position="31"/>
    </location>
</feature>
<evidence type="ECO:0000256" key="3">
    <source>
        <dbReference type="ARBA" id="ARBA00022448"/>
    </source>
</evidence>
<dbReference type="GO" id="GO:0005315">
    <property type="term" value="F:phosphate transmembrane transporter activity"/>
    <property type="evidence" value="ECO:0007669"/>
    <property type="project" value="InterPro"/>
</dbReference>
<evidence type="ECO:0008006" key="11">
    <source>
        <dbReference type="Google" id="ProtNLM"/>
    </source>
</evidence>
<evidence type="ECO:0000256" key="1">
    <source>
        <dbReference type="ARBA" id="ARBA00004141"/>
    </source>
</evidence>
<evidence type="ECO:0000256" key="8">
    <source>
        <dbReference type="SAM" id="MobiDB-lite"/>
    </source>
</evidence>
<dbReference type="PANTHER" id="PTHR11101">
    <property type="entry name" value="PHOSPHATE TRANSPORTER"/>
    <property type="match status" value="1"/>
</dbReference>
<dbReference type="Proteomes" id="UP000004810">
    <property type="component" value="Unassembled WGS sequence"/>
</dbReference>
<evidence type="ECO:0000256" key="2">
    <source>
        <dbReference type="ARBA" id="ARBA00009916"/>
    </source>
</evidence>
<comment type="caution">
    <text evidence="9">The sequence shown here is derived from an EMBL/GenBank/DDBJ whole genome shotgun (WGS) entry which is preliminary data.</text>
</comment>
<keyword evidence="5" id="KW-0812">Transmembrane</keyword>
<dbReference type="GO" id="GO:0035435">
    <property type="term" value="P:phosphate ion transmembrane transport"/>
    <property type="evidence" value="ECO:0007669"/>
    <property type="project" value="TreeGrafter"/>
</dbReference>
<dbReference type="GO" id="GO:0016020">
    <property type="term" value="C:membrane"/>
    <property type="evidence" value="ECO:0007669"/>
    <property type="project" value="UniProtKB-SubCell"/>
</dbReference>
<dbReference type="EMBL" id="ADBV01016239">
    <property type="protein sequence ID" value="EJW72416.1"/>
    <property type="molecule type" value="Genomic_DNA"/>
</dbReference>
<organism evidence="9 10">
    <name type="scientific">Wuchereria bancrofti</name>
    <dbReference type="NCBI Taxonomy" id="6293"/>
    <lineage>
        <taxon>Eukaryota</taxon>
        <taxon>Metazoa</taxon>
        <taxon>Ecdysozoa</taxon>
        <taxon>Nematoda</taxon>
        <taxon>Chromadorea</taxon>
        <taxon>Rhabditida</taxon>
        <taxon>Spirurina</taxon>
        <taxon>Spiruromorpha</taxon>
        <taxon>Filarioidea</taxon>
        <taxon>Onchocercidae</taxon>
        <taxon>Wuchereria</taxon>
    </lineage>
</organism>
<sequence>MTIMVEEESGVVSNNLQTSNTDGHHGLGTNTVRPTRSIETFFRSSKPEDPQASQLFSFLQVLTACFAGFAHGGNDALFLSSCLVGAVVPDARSLLHYEDGKHLTLGPTSSGEQQLAEISVDLLNNNDNNTNMTIMVEEESGVVSNNLQTSNTDGHHGLGTNTVRPTRSIETFFRSSKPEDPQASQLFSFLQVLTACFAGFAHGGNDVRCD</sequence>
<evidence type="ECO:0000256" key="7">
    <source>
        <dbReference type="ARBA" id="ARBA00023136"/>
    </source>
</evidence>
<proteinExistence type="inferred from homology"/>
<keyword evidence="6" id="KW-1133">Transmembrane helix</keyword>
<keyword evidence="3" id="KW-0813">Transport</keyword>
<evidence type="ECO:0000313" key="9">
    <source>
        <dbReference type="EMBL" id="EJW72416.1"/>
    </source>
</evidence>
<evidence type="ECO:0000256" key="5">
    <source>
        <dbReference type="ARBA" id="ARBA00022692"/>
    </source>
</evidence>
<comment type="similarity">
    <text evidence="2">Belongs to the inorganic phosphate transporter (PiT) (TC 2.A.20) family.</text>
</comment>
<dbReference type="AlphaFoldDB" id="J9DS40"/>
<evidence type="ECO:0000313" key="10">
    <source>
        <dbReference type="Proteomes" id="UP000004810"/>
    </source>
</evidence>
<gene>
    <name evidence="9" type="ORF">WUBG_16678</name>
</gene>
<accession>J9DS40</accession>
<keyword evidence="4" id="KW-0592">Phosphate transport</keyword>
<protein>
    <recommendedName>
        <fullName evidence="11">Phosphate transporter</fullName>
    </recommendedName>
</protein>
<reference evidence="10" key="1">
    <citation type="submission" date="2012-08" db="EMBL/GenBank/DDBJ databases">
        <title>The Genome Sequence of Wuchereria bancrofti.</title>
        <authorList>
            <person name="Nutman T.B."/>
            <person name="Fink D.L."/>
            <person name="Russ C."/>
            <person name="Young S."/>
            <person name="Zeng Q."/>
            <person name="Koehrsen M."/>
            <person name="Alvarado L."/>
            <person name="Berlin A."/>
            <person name="Chapman S.B."/>
            <person name="Chen Z."/>
            <person name="Freedman E."/>
            <person name="Gellesch M."/>
            <person name="Goldberg J."/>
            <person name="Griggs A."/>
            <person name="Gujja S."/>
            <person name="Heilman E.R."/>
            <person name="Heiman D."/>
            <person name="Hepburn T."/>
            <person name="Howarth C."/>
            <person name="Jen D."/>
            <person name="Larson L."/>
            <person name="Lewis B."/>
            <person name="Mehta T."/>
            <person name="Park D."/>
            <person name="Pearson M."/>
            <person name="Roberts A."/>
            <person name="Saif S."/>
            <person name="Shea T."/>
            <person name="Shenoy N."/>
            <person name="Sisk P."/>
            <person name="Stolte C."/>
            <person name="Sykes S."/>
            <person name="Walk T."/>
            <person name="White J."/>
            <person name="Yandava C."/>
            <person name="Haas B."/>
            <person name="Henn M.R."/>
            <person name="Nusbaum C."/>
            <person name="Birren B."/>
        </authorList>
    </citation>
    <scope>NUCLEOTIDE SEQUENCE [LARGE SCALE GENOMIC DNA]</scope>
    <source>
        <strain evidence="10">NA</strain>
    </source>
</reference>
<keyword evidence="7" id="KW-0472">Membrane</keyword>